<proteinExistence type="predicted"/>
<sequence>MATPSKDTEEFDNLLTCPICLETFKVPKYLPCLHTFCGTCIDKYIVSSKEKDNTSEGFRCPVCRMFVSFKGTHEKPEAWASKLPRNNFVASMLDKRAIQRSEKICYSCLVKNKTKEAISWCTTCEEAFCGQCEEYHKSFKITSNHSVIAVPEFQSNLSGFQITGTMSCEDHVGKIVEVFCVDHSKPCCTNYAQNFLTRNVKTSYRFKTLKGILSSPIKEPN</sequence>
<feature type="domain" description="RING-type" evidence="5">
    <location>
        <begin position="17"/>
        <end position="64"/>
    </location>
</feature>
<evidence type="ECO:0000313" key="7">
    <source>
        <dbReference type="EMBL" id="VDI13873.1"/>
    </source>
</evidence>
<comment type="caution">
    <text evidence="7">The sequence shown here is derived from an EMBL/GenBank/DDBJ whole genome shotgun (WGS) entry which is preliminary data.</text>
</comment>
<accession>A0A8B6D4C7</accession>
<dbReference type="InterPro" id="IPR001841">
    <property type="entry name" value="Znf_RING"/>
</dbReference>
<dbReference type="GO" id="GO:0008270">
    <property type="term" value="F:zinc ion binding"/>
    <property type="evidence" value="ECO:0007669"/>
    <property type="project" value="UniProtKB-KW"/>
</dbReference>
<dbReference type="CDD" id="cd19757">
    <property type="entry name" value="Bbox1"/>
    <property type="match status" value="1"/>
</dbReference>
<evidence type="ECO:0000259" key="5">
    <source>
        <dbReference type="PROSITE" id="PS50089"/>
    </source>
</evidence>
<protein>
    <submittedName>
        <fullName evidence="7">Tripartite motif-containing protein 2/3</fullName>
    </submittedName>
</protein>
<dbReference type="PANTHER" id="PTHR25462:SF296">
    <property type="entry name" value="MEIOTIC P26, ISOFORM F"/>
    <property type="match status" value="1"/>
</dbReference>
<dbReference type="AlphaFoldDB" id="A0A8B6D4C7"/>
<dbReference type="Pfam" id="PF13445">
    <property type="entry name" value="zf-RING_UBOX"/>
    <property type="match status" value="1"/>
</dbReference>
<keyword evidence="8" id="KW-1185">Reference proteome</keyword>
<dbReference type="Gene3D" id="3.30.160.60">
    <property type="entry name" value="Classic Zinc Finger"/>
    <property type="match status" value="1"/>
</dbReference>
<dbReference type="PROSITE" id="PS50089">
    <property type="entry name" value="ZF_RING_2"/>
    <property type="match status" value="1"/>
</dbReference>
<keyword evidence="2 4" id="KW-0863">Zinc-finger</keyword>
<dbReference type="Gene3D" id="3.30.40.10">
    <property type="entry name" value="Zinc/RING finger domain, C3HC4 (zinc finger)"/>
    <property type="match status" value="1"/>
</dbReference>
<feature type="domain" description="B box-type" evidence="6">
    <location>
        <begin position="100"/>
        <end position="150"/>
    </location>
</feature>
<organism evidence="7 8">
    <name type="scientific">Mytilus galloprovincialis</name>
    <name type="common">Mediterranean mussel</name>
    <dbReference type="NCBI Taxonomy" id="29158"/>
    <lineage>
        <taxon>Eukaryota</taxon>
        <taxon>Metazoa</taxon>
        <taxon>Spiralia</taxon>
        <taxon>Lophotrochozoa</taxon>
        <taxon>Mollusca</taxon>
        <taxon>Bivalvia</taxon>
        <taxon>Autobranchia</taxon>
        <taxon>Pteriomorphia</taxon>
        <taxon>Mytilida</taxon>
        <taxon>Mytiloidea</taxon>
        <taxon>Mytilidae</taxon>
        <taxon>Mytilinae</taxon>
        <taxon>Mytilus</taxon>
    </lineage>
</organism>
<dbReference type="InterPro" id="IPR017907">
    <property type="entry name" value="Znf_RING_CS"/>
</dbReference>
<keyword evidence="3" id="KW-0862">Zinc</keyword>
<dbReference type="PROSITE" id="PS50119">
    <property type="entry name" value="ZF_BBOX"/>
    <property type="match status" value="1"/>
</dbReference>
<dbReference type="InterPro" id="IPR047153">
    <property type="entry name" value="TRIM45/56/19-like"/>
</dbReference>
<evidence type="ECO:0000259" key="6">
    <source>
        <dbReference type="PROSITE" id="PS50119"/>
    </source>
</evidence>
<dbReference type="PANTHER" id="PTHR25462">
    <property type="entry name" value="BONUS, ISOFORM C-RELATED"/>
    <property type="match status" value="1"/>
</dbReference>
<evidence type="ECO:0000256" key="1">
    <source>
        <dbReference type="ARBA" id="ARBA00022723"/>
    </source>
</evidence>
<evidence type="ECO:0000313" key="8">
    <source>
        <dbReference type="Proteomes" id="UP000596742"/>
    </source>
</evidence>
<dbReference type="OrthoDB" id="9992988at2759"/>
<name>A0A8B6D4C7_MYTGA</name>
<dbReference type="EMBL" id="UYJE01002811">
    <property type="protein sequence ID" value="VDI13873.1"/>
    <property type="molecule type" value="Genomic_DNA"/>
</dbReference>
<dbReference type="PROSITE" id="PS00518">
    <property type="entry name" value="ZF_RING_1"/>
    <property type="match status" value="1"/>
</dbReference>
<evidence type="ECO:0000256" key="4">
    <source>
        <dbReference type="PROSITE-ProRule" id="PRU00024"/>
    </source>
</evidence>
<evidence type="ECO:0000256" key="3">
    <source>
        <dbReference type="ARBA" id="ARBA00022833"/>
    </source>
</evidence>
<dbReference type="InterPro" id="IPR000315">
    <property type="entry name" value="Znf_B-box"/>
</dbReference>
<dbReference type="InterPro" id="IPR013083">
    <property type="entry name" value="Znf_RING/FYVE/PHD"/>
</dbReference>
<gene>
    <name evidence="7" type="ORF">MGAL_10B092057</name>
</gene>
<dbReference type="Proteomes" id="UP000596742">
    <property type="component" value="Unassembled WGS sequence"/>
</dbReference>
<keyword evidence="1" id="KW-0479">Metal-binding</keyword>
<dbReference type="SMART" id="SM00184">
    <property type="entry name" value="RING"/>
    <property type="match status" value="1"/>
</dbReference>
<evidence type="ECO:0000256" key="2">
    <source>
        <dbReference type="ARBA" id="ARBA00022771"/>
    </source>
</evidence>
<reference evidence="7" key="1">
    <citation type="submission" date="2018-11" db="EMBL/GenBank/DDBJ databases">
        <authorList>
            <person name="Alioto T."/>
            <person name="Alioto T."/>
        </authorList>
    </citation>
    <scope>NUCLEOTIDE SEQUENCE</scope>
</reference>
<dbReference type="GO" id="GO:0061630">
    <property type="term" value="F:ubiquitin protein ligase activity"/>
    <property type="evidence" value="ECO:0007669"/>
    <property type="project" value="TreeGrafter"/>
</dbReference>
<dbReference type="InterPro" id="IPR027370">
    <property type="entry name" value="Znf-RING_euk"/>
</dbReference>
<dbReference type="SUPFAM" id="SSF57850">
    <property type="entry name" value="RING/U-box"/>
    <property type="match status" value="1"/>
</dbReference>